<dbReference type="GO" id="GO:0005737">
    <property type="term" value="C:cytoplasm"/>
    <property type="evidence" value="ECO:0007669"/>
    <property type="project" value="InterPro"/>
</dbReference>
<comment type="caution">
    <text evidence="1">The sequence shown here is derived from an EMBL/GenBank/DDBJ whole genome shotgun (WGS) entry which is preliminary data.</text>
</comment>
<evidence type="ECO:0000313" key="1">
    <source>
        <dbReference type="EMBL" id="REJ31403.1"/>
    </source>
</evidence>
<evidence type="ECO:0000313" key="2">
    <source>
        <dbReference type="Proteomes" id="UP000257014"/>
    </source>
</evidence>
<evidence type="ECO:0008006" key="3">
    <source>
        <dbReference type="Google" id="ProtNLM"/>
    </source>
</evidence>
<dbReference type="EMBL" id="QEWE01000005">
    <property type="protein sequence ID" value="REJ31403.1"/>
    <property type="molecule type" value="Genomic_DNA"/>
</dbReference>
<dbReference type="GO" id="GO:0009264">
    <property type="term" value="P:deoxyribonucleotide catabolic process"/>
    <property type="evidence" value="ECO:0007669"/>
    <property type="project" value="InterPro"/>
</dbReference>
<protein>
    <recommendedName>
        <fullName evidence="3">Deoxyribose-phosphate aldolase</fullName>
    </recommendedName>
</protein>
<gene>
    <name evidence="1" type="ORF">C6P37_01050</name>
</gene>
<dbReference type="Gene3D" id="3.20.20.70">
    <property type="entry name" value="Aldolase class I"/>
    <property type="match status" value="1"/>
</dbReference>
<accession>A0A3E0K929</accession>
<sequence>MFETENAIKNGAEEIDMEINIGAGKSGEADIVKQEIQQVADAAKGKATVKVMIETSLLTDEEY</sequence>
<dbReference type="GO" id="GO:0016052">
    <property type="term" value="P:carbohydrate catabolic process"/>
    <property type="evidence" value="ECO:0007669"/>
    <property type="project" value="TreeGrafter"/>
</dbReference>
<dbReference type="GO" id="GO:0004139">
    <property type="term" value="F:deoxyribose-phosphate aldolase activity"/>
    <property type="evidence" value="ECO:0007669"/>
    <property type="project" value="InterPro"/>
</dbReference>
<name>A0A3E0K929_9BACI</name>
<organism evidence="1 2">
    <name type="scientific">Caldibacillus debilis</name>
    <dbReference type="NCBI Taxonomy" id="301148"/>
    <lineage>
        <taxon>Bacteria</taxon>
        <taxon>Bacillati</taxon>
        <taxon>Bacillota</taxon>
        <taxon>Bacilli</taxon>
        <taxon>Bacillales</taxon>
        <taxon>Bacillaceae</taxon>
        <taxon>Caldibacillus</taxon>
    </lineage>
</organism>
<dbReference type="Proteomes" id="UP000257014">
    <property type="component" value="Unassembled WGS sequence"/>
</dbReference>
<dbReference type="SUPFAM" id="SSF51569">
    <property type="entry name" value="Aldolase"/>
    <property type="match status" value="1"/>
</dbReference>
<proteinExistence type="predicted"/>
<dbReference type="PANTHER" id="PTHR10889:SF1">
    <property type="entry name" value="DEOXYRIBOSE-PHOSPHATE ALDOLASE"/>
    <property type="match status" value="1"/>
</dbReference>
<dbReference type="InterPro" id="IPR013785">
    <property type="entry name" value="Aldolase_TIM"/>
</dbReference>
<dbReference type="PANTHER" id="PTHR10889">
    <property type="entry name" value="DEOXYRIBOSE-PHOSPHATE ALDOLASE"/>
    <property type="match status" value="1"/>
</dbReference>
<dbReference type="AlphaFoldDB" id="A0A3E0K929"/>
<reference evidence="1 2" key="1">
    <citation type="submission" date="2018-03" db="EMBL/GenBank/DDBJ databases">
        <authorList>
            <person name="Keele B.F."/>
        </authorList>
    </citation>
    <scope>NUCLEOTIDE SEQUENCE [LARGE SCALE GENOMIC DNA]</scope>
    <source>
        <strain evidence="1">ZCTH4_d</strain>
    </source>
</reference>
<dbReference type="InterPro" id="IPR011343">
    <property type="entry name" value="DeoC"/>
</dbReference>